<sequence length="77" mass="8855">THRYRRRHQIRTRCNSAVFDNQPENGPDLVDSTNYWLSDCRIDTTSAGLARLLYSQDAVGHRSWGVQIMGWGYVPST</sequence>
<gene>
    <name evidence="1" type="ORF">METZ01_LOCUS195746</name>
</gene>
<organism evidence="1">
    <name type="scientific">marine metagenome</name>
    <dbReference type="NCBI Taxonomy" id="408172"/>
    <lineage>
        <taxon>unclassified sequences</taxon>
        <taxon>metagenomes</taxon>
        <taxon>ecological metagenomes</taxon>
    </lineage>
</organism>
<feature type="non-terminal residue" evidence="1">
    <location>
        <position position="1"/>
    </location>
</feature>
<evidence type="ECO:0000313" key="1">
    <source>
        <dbReference type="EMBL" id="SVB42892.1"/>
    </source>
</evidence>
<proteinExistence type="predicted"/>
<protein>
    <submittedName>
        <fullName evidence="1">Uncharacterized protein</fullName>
    </submittedName>
</protein>
<dbReference type="EMBL" id="UINC01041517">
    <property type="protein sequence ID" value="SVB42892.1"/>
    <property type="molecule type" value="Genomic_DNA"/>
</dbReference>
<dbReference type="AlphaFoldDB" id="A0A382DXS2"/>
<accession>A0A382DXS2</accession>
<reference evidence="1" key="1">
    <citation type="submission" date="2018-05" db="EMBL/GenBank/DDBJ databases">
        <authorList>
            <person name="Lanie J.A."/>
            <person name="Ng W.-L."/>
            <person name="Kazmierczak K.M."/>
            <person name="Andrzejewski T.M."/>
            <person name="Davidsen T.M."/>
            <person name="Wayne K.J."/>
            <person name="Tettelin H."/>
            <person name="Glass J.I."/>
            <person name="Rusch D."/>
            <person name="Podicherti R."/>
            <person name="Tsui H.-C.T."/>
            <person name="Winkler M.E."/>
        </authorList>
    </citation>
    <scope>NUCLEOTIDE SEQUENCE</scope>
</reference>
<name>A0A382DXS2_9ZZZZ</name>